<dbReference type="AlphaFoldDB" id="A0A2L1GP42"/>
<dbReference type="Proteomes" id="UP000239867">
    <property type="component" value="Chromosome"/>
</dbReference>
<evidence type="ECO:0000313" key="2">
    <source>
        <dbReference type="Proteomes" id="UP000239867"/>
    </source>
</evidence>
<gene>
    <name evidence="1" type="ORF">CAY53_07880</name>
</gene>
<reference evidence="1 2" key="1">
    <citation type="journal article" date="2018" name="MBio">
        <title>Insights into the evolution of host association through the isolation and characterization of a novel human periodontal pathobiont, Desulfobulbus oralis.</title>
        <authorList>
            <person name="Cross K.L."/>
            <person name="Chirania P."/>
            <person name="Xiong W."/>
            <person name="Beall C.J."/>
            <person name="Elkins J.G."/>
            <person name="Giannone R.J."/>
            <person name="Griffen A.L."/>
            <person name="Guss A.M."/>
            <person name="Hettich R.L."/>
            <person name="Joshi S.S."/>
            <person name="Mokrzan E.M."/>
            <person name="Martin R.K."/>
            <person name="Zhulin I.B."/>
            <person name="Leys E.J."/>
            <person name="Podar M."/>
        </authorList>
    </citation>
    <scope>NUCLEOTIDE SEQUENCE [LARGE SCALE GENOMIC DNA]</scope>
    <source>
        <strain evidence="1 2">ORNL</strain>
    </source>
</reference>
<accession>A0A2L1GP42</accession>
<dbReference type="KEGG" id="deo:CAY53_07880"/>
<organism evidence="1 2">
    <name type="scientific">Desulfobulbus oralis</name>
    <dbReference type="NCBI Taxonomy" id="1986146"/>
    <lineage>
        <taxon>Bacteria</taxon>
        <taxon>Pseudomonadati</taxon>
        <taxon>Thermodesulfobacteriota</taxon>
        <taxon>Desulfobulbia</taxon>
        <taxon>Desulfobulbales</taxon>
        <taxon>Desulfobulbaceae</taxon>
        <taxon>Desulfobulbus</taxon>
    </lineage>
</organism>
<keyword evidence="2" id="KW-1185">Reference proteome</keyword>
<evidence type="ECO:0000313" key="1">
    <source>
        <dbReference type="EMBL" id="AVD71394.1"/>
    </source>
</evidence>
<name>A0A2L1GP42_9BACT</name>
<dbReference type="EMBL" id="CP021255">
    <property type="protein sequence ID" value="AVD71394.1"/>
    <property type="molecule type" value="Genomic_DNA"/>
</dbReference>
<protein>
    <submittedName>
        <fullName evidence="1">Uncharacterized protein</fullName>
    </submittedName>
</protein>
<proteinExistence type="predicted"/>
<sequence>MFVSILIDLSTKIKNGKKEAALAVIEGVLIDIRSQIIDNAEEKLNDDEKLLLELINNQIANDKKFERN</sequence>